<reference evidence="1 2" key="1">
    <citation type="submission" date="2020-04" db="EMBL/GenBank/DDBJ databases">
        <authorList>
            <person name="De Canck E."/>
        </authorList>
    </citation>
    <scope>NUCLEOTIDE SEQUENCE [LARGE SCALE GENOMIC DNA]</scope>
    <source>
        <strain evidence="1 2">LMG 27174</strain>
    </source>
</reference>
<dbReference type="RefSeq" id="WP_244201205.1">
    <property type="nucleotide sequence ID" value="NZ_CADIJZ010000003.1"/>
</dbReference>
<evidence type="ECO:0000313" key="2">
    <source>
        <dbReference type="Proteomes" id="UP000494205"/>
    </source>
</evidence>
<dbReference type="AlphaFoldDB" id="A0A6J5A1D0"/>
<dbReference type="EMBL" id="CADIJZ010000003">
    <property type="protein sequence ID" value="CAB3649444.1"/>
    <property type="molecule type" value="Genomic_DNA"/>
</dbReference>
<evidence type="ECO:0000313" key="1">
    <source>
        <dbReference type="EMBL" id="CAB3649444.1"/>
    </source>
</evidence>
<organism evidence="1 2">
    <name type="scientific">Paraburkholderia rhynchosiae</name>
    <dbReference type="NCBI Taxonomy" id="487049"/>
    <lineage>
        <taxon>Bacteria</taxon>
        <taxon>Pseudomonadati</taxon>
        <taxon>Pseudomonadota</taxon>
        <taxon>Betaproteobacteria</taxon>
        <taxon>Burkholderiales</taxon>
        <taxon>Burkholderiaceae</taxon>
        <taxon>Paraburkholderia</taxon>
    </lineage>
</organism>
<name>A0A6J5A1D0_9BURK</name>
<proteinExistence type="predicted"/>
<dbReference type="Proteomes" id="UP000494205">
    <property type="component" value="Unassembled WGS sequence"/>
</dbReference>
<sequence length="93" mass="10189">MPPLASIITPTANREHLLPAIARCVLRQQVDWQWLILDAVIHPSRAVSLLPRFAGLSVAARLAVSRRPAESGLPRLVVKFAVPSVPIRLLSAR</sequence>
<protein>
    <submittedName>
        <fullName evidence="1">Uncharacterized protein</fullName>
    </submittedName>
</protein>
<gene>
    <name evidence="1" type="ORF">LMG27174_01073</name>
</gene>
<dbReference type="CDD" id="cd00761">
    <property type="entry name" value="Glyco_tranf_GTA_type"/>
    <property type="match status" value="1"/>
</dbReference>
<accession>A0A6J5A1D0</accession>